<evidence type="ECO:0000313" key="14">
    <source>
        <dbReference type="WBParaSite" id="ACAC_0000150301-mRNA-1"/>
    </source>
</evidence>
<feature type="domain" description="26S proteasome non-ATPase regulatory subunit RPN1 C-terminal" evidence="12">
    <location>
        <begin position="879"/>
        <end position="932"/>
    </location>
</feature>
<dbReference type="SUPFAM" id="SSF48371">
    <property type="entry name" value="ARM repeat"/>
    <property type="match status" value="1"/>
</dbReference>
<dbReference type="Pfam" id="PF18051">
    <property type="entry name" value="RPN1_C"/>
    <property type="match status" value="1"/>
</dbReference>
<evidence type="ECO:0000259" key="11">
    <source>
        <dbReference type="Pfam" id="PF17781"/>
    </source>
</evidence>
<sequence length="940" mass="104933">MAAATQENKKIKQENLGENEKKDEVREEDKKLEEDLNMLVQRLIENNSILHQPSLDTMRSLIRSSTTSMTSVPKPLKFMRPHYSKMKQVFEKMQPGQTKRLCADIISVLAMCSDERNDCINFRMMGMHEPIGDWGHEYVRHLAMELTEEWKKACDGSEKGKARRSELLMLAKDIVTHNMKHNAEVDACDLLIEIERLDVLKEYMVDADYQRVCSYLLSCAPLTPDPDNVVLIRTAKDIYLKYQRYLEAVRCAIMLNELNEIKGIFAITKDLLLQKQMAILLGRHQIFLDFEHIPNGEQLGDFNSNAHLYEYFHSLARELDIMEPKTPEGIYKSHLEHSRPFGQLAATDSTRMNLAAAFVNGFVNCGFGVDKMMSGSEDASKWFYKNKEYGMLSAAASQGLVWRWDIDSGLGQCDKFLYVNDDFIKAGTLLAIGIISSGIQDACDPASALLLDHIHSERAVIRVGSILGLGLAYANSKRETVVKNEEGGVIFELRKVLTDAKPSATSEVRGLTGLALGLIMVGTADHTVSLDMLQTLMERSEPELSDPNMRFLALGIALIFLGTQEKSEVFVESLRSLPEPFGSMVSTLVDVCAYAGTGNVLKVQELLHLCSKHYEKEDKKKKKDDKTKRDTKNEKDKDSKPDLSSQQAVAVLGIALISMGEDMVLRMFGHLIRYGETVIRRAVPLALALTSISNPQLNILETLSKFSHDADGDTARNAIFAMGLVGAGTNNTRLVTMLRSLASYHHKDQASLMVVRLSQGLTHLGKGTMTLNPWHSDRQLLCPSAIAALLTICFAFLDANNSVLSNRQHYLLYSLVLAIQPRMLVTLCDDEKKPGHLKQVSLTFWVLLFGFSFLLSICAYSLIFQIGVTVRVGQAVDTVAQAGKPKTITGFQTHTTPVLLAYGERAELANEEYIAMTPYLEGLVILKKNPDYDAAVAVKK</sequence>
<dbReference type="GO" id="GO:0034515">
    <property type="term" value="C:proteasome storage granule"/>
    <property type="evidence" value="ECO:0007669"/>
    <property type="project" value="TreeGrafter"/>
</dbReference>
<dbReference type="Pfam" id="PF01851">
    <property type="entry name" value="PC_rep"/>
    <property type="match status" value="1"/>
</dbReference>
<proteinExistence type="inferred from homology"/>
<dbReference type="WBParaSite" id="ACAC_0000150301-mRNA-1">
    <property type="protein sequence ID" value="ACAC_0000150301-mRNA-1"/>
    <property type="gene ID" value="ACAC_0000150301"/>
</dbReference>
<comment type="function">
    <text evidence="1 8">Component of the 26S proteasome, a multiprotein complex involved in the ATP-dependent degradation of ubiquitinated proteins. This complex plays a key role in the maintenance of protein homeostasis by removing misfolded or damaged proteins, which could impair cellular functions, and by removing proteins whose functions are no longer required. Therefore, the proteasome participates in numerous cellular processes, including cell cycle progression, apoptosis, or DNA damage repair.</text>
</comment>
<evidence type="ECO:0000256" key="5">
    <source>
        <dbReference type="ARBA" id="ARBA00022737"/>
    </source>
</evidence>
<reference evidence="14" key="2">
    <citation type="submission" date="2017-02" db="UniProtKB">
        <authorList>
            <consortium name="WormBaseParasite"/>
        </authorList>
    </citation>
    <scope>IDENTIFICATION</scope>
</reference>
<evidence type="ECO:0000256" key="4">
    <source>
        <dbReference type="ARBA" id="ARBA00014928"/>
    </source>
</evidence>
<reference evidence="13" key="1">
    <citation type="submission" date="2012-09" db="EMBL/GenBank/DDBJ databases">
        <authorList>
            <person name="Martin A.A."/>
        </authorList>
    </citation>
    <scope>NUCLEOTIDE SEQUENCE</scope>
</reference>
<dbReference type="Proteomes" id="UP000035642">
    <property type="component" value="Unassembled WGS sequence"/>
</dbReference>
<evidence type="ECO:0000259" key="12">
    <source>
        <dbReference type="Pfam" id="PF18051"/>
    </source>
</evidence>
<dbReference type="InterPro" id="IPR016643">
    <property type="entry name" value="26S_Psome_Rpn1"/>
</dbReference>
<evidence type="ECO:0000256" key="3">
    <source>
        <dbReference type="ARBA" id="ARBA00005460"/>
    </source>
</evidence>
<comment type="subunit">
    <text evidence="7">Component of the 19S proteasome regulatory particle complex. The 26S proteasome consists of a 20S core particle (CP) and two 19S regulatory subunits (RP). The regulatory particle is made of a lid composed of 9 subunits, a base containing 6 ATPases and few additional components including PSMD2. Interacts with RPGRIP1L. Interacts with CRY1 in a KDM8-dependent manner. Interacts (via C-terminus) with phosphatase UBLCP1 (via ubiquitin-like domain); the interaction recruits UBLCP1 to the 19S regulatory particle where it dephosphorylates 19S subunit PSMC2/RPT1 which impairs PSMC2 ATPase activity and disrupts 26S proteasome assembly.</text>
</comment>
<dbReference type="GO" id="GO:0008540">
    <property type="term" value="C:proteasome regulatory particle, base subcomplex"/>
    <property type="evidence" value="ECO:0007669"/>
    <property type="project" value="UniProtKB-UniRule"/>
</dbReference>
<accession>A0A0K0CVV1</accession>
<protein>
    <recommendedName>
        <fullName evidence="4 8">26S proteasome non-ATPase regulatory subunit 2</fullName>
    </recommendedName>
</protein>
<organism evidence="13 14">
    <name type="scientific">Angiostrongylus cantonensis</name>
    <name type="common">Rat lungworm</name>
    <dbReference type="NCBI Taxonomy" id="6313"/>
    <lineage>
        <taxon>Eukaryota</taxon>
        <taxon>Metazoa</taxon>
        <taxon>Ecdysozoa</taxon>
        <taxon>Nematoda</taxon>
        <taxon>Chromadorea</taxon>
        <taxon>Rhabditida</taxon>
        <taxon>Rhabditina</taxon>
        <taxon>Rhabditomorpha</taxon>
        <taxon>Strongyloidea</taxon>
        <taxon>Metastrongylidae</taxon>
        <taxon>Angiostrongylus</taxon>
    </lineage>
</organism>
<dbReference type="InterPro" id="IPR002015">
    <property type="entry name" value="Proteasome/cyclosome_rpt"/>
</dbReference>
<feature type="compositionally biased region" description="Basic and acidic residues" evidence="9">
    <location>
        <begin position="7"/>
        <end position="29"/>
    </location>
</feature>
<evidence type="ECO:0000256" key="9">
    <source>
        <dbReference type="SAM" id="MobiDB-lite"/>
    </source>
</evidence>
<dbReference type="InterPro" id="IPR011989">
    <property type="entry name" value="ARM-like"/>
</dbReference>
<keyword evidence="6 8" id="KW-0647">Proteasome</keyword>
<feature type="region of interest" description="Disordered" evidence="9">
    <location>
        <begin position="1"/>
        <end position="29"/>
    </location>
</feature>
<dbReference type="InterPro" id="IPR040892">
    <property type="entry name" value="RPN1_N"/>
</dbReference>
<feature type="region of interest" description="Disordered" evidence="9">
    <location>
        <begin position="617"/>
        <end position="642"/>
    </location>
</feature>
<name>A0A0K0CVV1_ANGCA</name>
<dbReference type="Pfam" id="PF17781">
    <property type="entry name" value="RPN1_RPN2_N"/>
    <property type="match status" value="1"/>
</dbReference>
<dbReference type="PIRSF" id="PIRSF015965">
    <property type="entry name" value="26S_Psome_Rpn1"/>
    <property type="match status" value="1"/>
</dbReference>
<keyword evidence="10" id="KW-0812">Transmembrane</keyword>
<dbReference type="InterPro" id="IPR016024">
    <property type="entry name" value="ARM-type_fold"/>
</dbReference>
<dbReference type="STRING" id="6313.A0A0K0CVV1"/>
<dbReference type="GO" id="GO:0005634">
    <property type="term" value="C:nucleus"/>
    <property type="evidence" value="ECO:0007669"/>
    <property type="project" value="TreeGrafter"/>
</dbReference>
<dbReference type="InterPro" id="IPR041433">
    <property type="entry name" value="RPN1_C"/>
</dbReference>
<dbReference type="PANTHER" id="PTHR10943">
    <property type="entry name" value="26S PROTEASOME NON-ATPASE REGULATORY SUBUNIT"/>
    <property type="match status" value="1"/>
</dbReference>
<dbReference type="GO" id="GO:0043161">
    <property type="term" value="P:proteasome-mediated ubiquitin-dependent protein catabolic process"/>
    <property type="evidence" value="ECO:0007669"/>
    <property type="project" value="TreeGrafter"/>
</dbReference>
<dbReference type="Gene3D" id="1.25.10.10">
    <property type="entry name" value="Leucine-rich Repeat Variant"/>
    <property type="match status" value="1"/>
</dbReference>
<evidence type="ECO:0000256" key="1">
    <source>
        <dbReference type="ARBA" id="ARBA00002362"/>
    </source>
</evidence>
<evidence type="ECO:0000256" key="10">
    <source>
        <dbReference type="SAM" id="Phobius"/>
    </source>
</evidence>
<comment type="function">
    <text evidence="2">Binds to the intracellular domain of tumor necrosis factor type 1 receptor. The binding domain of TRAP1 and TRAP2 resides outside the death domain of TNFR1.</text>
</comment>
<keyword evidence="10" id="KW-1133">Transmembrane helix</keyword>
<dbReference type="PANTHER" id="PTHR10943:SF1">
    <property type="entry name" value="26S PROTEASOME NON-ATPASE REGULATORY SUBUNIT 2"/>
    <property type="match status" value="1"/>
</dbReference>
<dbReference type="GO" id="GO:0030234">
    <property type="term" value="F:enzyme regulator activity"/>
    <property type="evidence" value="ECO:0007669"/>
    <property type="project" value="UniProtKB-UniRule"/>
</dbReference>
<dbReference type="FunFam" id="1.25.10.10:FF:000026">
    <property type="entry name" value="26S proteasome non-ATPase regulatory subunit 2"/>
    <property type="match status" value="1"/>
</dbReference>
<feature type="compositionally biased region" description="Basic and acidic residues" evidence="9">
    <location>
        <begin position="617"/>
        <end position="641"/>
    </location>
</feature>
<evidence type="ECO:0000313" key="13">
    <source>
        <dbReference type="Proteomes" id="UP000035642"/>
    </source>
</evidence>
<keyword evidence="13" id="KW-1185">Reference proteome</keyword>
<evidence type="ECO:0000256" key="2">
    <source>
        <dbReference type="ARBA" id="ARBA00004031"/>
    </source>
</evidence>
<dbReference type="GO" id="GO:0042176">
    <property type="term" value="P:regulation of protein catabolic process"/>
    <property type="evidence" value="ECO:0007669"/>
    <property type="project" value="InterPro"/>
</dbReference>
<feature type="domain" description="RPN1 N-terminal" evidence="11">
    <location>
        <begin position="36"/>
        <end position="336"/>
    </location>
</feature>
<comment type="similarity">
    <text evidence="3 8">Belongs to the proteasome subunit S2 family.</text>
</comment>
<dbReference type="AlphaFoldDB" id="A0A0K0CVV1"/>
<keyword evidence="5" id="KW-0677">Repeat</keyword>
<evidence type="ECO:0000256" key="7">
    <source>
        <dbReference type="ARBA" id="ARBA00046857"/>
    </source>
</evidence>
<evidence type="ECO:0000256" key="6">
    <source>
        <dbReference type="ARBA" id="ARBA00022942"/>
    </source>
</evidence>
<keyword evidence="10" id="KW-0472">Membrane</keyword>
<evidence type="ECO:0000256" key="8">
    <source>
        <dbReference type="PIRNR" id="PIRNR015965"/>
    </source>
</evidence>
<feature type="transmembrane region" description="Helical" evidence="10">
    <location>
        <begin position="840"/>
        <end position="863"/>
    </location>
</feature>